<dbReference type="Gene3D" id="1.10.10.10">
    <property type="entry name" value="Winged helix-like DNA-binding domain superfamily/Winged helix DNA-binding domain"/>
    <property type="match status" value="1"/>
</dbReference>
<gene>
    <name evidence="9" type="ORF">A7E75_02700</name>
</gene>
<keyword evidence="10" id="KW-1185">Reference proteome</keyword>
<protein>
    <submittedName>
        <fullName evidence="9">Uncharacterized protein</fullName>
    </submittedName>
</protein>
<evidence type="ECO:0000256" key="5">
    <source>
        <dbReference type="ARBA" id="ARBA00023125"/>
    </source>
</evidence>
<comment type="cofactor">
    <cofactor evidence="7">
        <name>Zn(2+)</name>
        <dbReference type="ChEBI" id="CHEBI:29105"/>
    </cofactor>
    <text evidence="7">Binds 1 zinc ion per subunit.</text>
</comment>
<feature type="binding site" evidence="8">
    <location>
        <position position="98"/>
    </location>
    <ligand>
        <name>Fe cation</name>
        <dbReference type="ChEBI" id="CHEBI:24875"/>
    </ligand>
</feature>
<dbReference type="SUPFAM" id="SSF46785">
    <property type="entry name" value="Winged helix' DNA-binding domain"/>
    <property type="match status" value="1"/>
</dbReference>
<sequence>MKTTPCRDTAGPDLAAFTEFCRRQGIKPTRQRIEIYRELRAREDHPSAEIIYGQVKKRLPAISLDTVYRTLRLFEQQGIISRVSAPGESMRFDGNLQHHHHFICTECGSVRDFYSDAFDSLTAPEQVVEFGDIRSVHVEVRGVCHDCRNKTGEKPPPSP</sequence>
<dbReference type="AlphaFoldDB" id="A0A1L3GDL7"/>
<dbReference type="GO" id="GO:0003700">
    <property type="term" value="F:DNA-binding transcription factor activity"/>
    <property type="evidence" value="ECO:0007669"/>
    <property type="project" value="InterPro"/>
</dbReference>
<dbReference type="GO" id="GO:0045892">
    <property type="term" value="P:negative regulation of DNA-templated transcription"/>
    <property type="evidence" value="ECO:0007669"/>
    <property type="project" value="TreeGrafter"/>
</dbReference>
<evidence type="ECO:0000256" key="6">
    <source>
        <dbReference type="ARBA" id="ARBA00023163"/>
    </source>
</evidence>
<comment type="cofactor">
    <cofactor evidence="8">
        <name>Mn(2+)</name>
        <dbReference type="ChEBI" id="CHEBI:29035"/>
    </cofactor>
    <cofactor evidence="8">
        <name>Fe(2+)</name>
        <dbReference type="ChEBI" id="CHEBI:29033"/>
    </cofactor>
    <text evidence="8">Binds 1 Mn(2+) or Fe(2+) ion per subunit.</text>
</comment>
<dbReference type="InterPro" id="IPR036390">
    <property type="entry name" value="WH_DNA-bd_sf"/>
</dbReference>
<dbReference type="OrthoDB" id="8659436at2"/>
<feature type="binding site" evidence="7">
    <location>
        <position position="107"/>
    </location>
    <ligand>
        <name>Zn(2+)</name>
        <dbReference type="ChEBI" id="CHEBI:29105"/>
    </ligand>
</feature>
<comment type="similarity">
    <text evidence="1">Belongs to the Fur family.</text>
</comment>
<dbReference type="PANTHER" id="PTHR33202:SF8">
    <property type="entry name" value="PEROXIDE-RESPONSIVE REPRESSOR PERR"/>
    <property type="match status" value="1"/>
</dbReference>
<evidence type="ECO:0000256" key="2">
    <source>
        <dbReference type="ARBA" id="ARBA00022491"/>
    </source>
</evidence>
<dbReference type="Proteomes" id="UP000182264">
    <property type="component" value="Chromosome"/>
</dbReference>
<organism evidence="9 10">
    <name type="scientific">Syntrophotalea acetylenica</name>
    <name type="common">Pelobacter acetylenicus</name>
    <dbReference type="NCBI Taxonomy" id="29542"/>
    <lineage>
        <taxon>Bacteria</taxon>
        <taxon>Pseudomonadati</taxon>
        <taxon>Thermodesulfobacteriota</taxon>
        <taxon>Desulfuromonadia</taxon>
        <taxon>Desulfuromonadales</taxon>
        <taxon>Syntrophotaleaceae</taxon>
        <taxon>Syntrophotalea</taxon>
    </lineage>
</organism>
<dbReference type="EMBL" id="CP015518">
    <property type="protein sequence ID" value="APG24054.1"/>
    <property type="molecule type" value="Genomic_DNA"/>
</dbReference>
<keyword evidence="8" id="KW-0408">Iron</keyword>
<evidence type="ECO:0000256" key="8">
    <source>
        <dbReference type="PIRSR" id="PIRSR602481-2"/>
    </source>
</evidence>
<accession>A0A1L3GDL7</accession>
<feature type="binding site" evidence="7">
    <location>
        <position position="144"/>
    </location>
    <ligand>
        <name>Zn(2+)</name>
        <dbReference type="ChEBI" id="CHEBI:29105"/>
    </ligand>
</feature>
<keyword evidence="2" id="KW-0678">Repressor</keyword>
<evidence type="ECO:0000313" key="9">
    <source>
        <dbReference type="EMBL" id="APG24054.1"/>
    </source>
</evidence>
<dbReference type="RefSeq" id="WP_072285871.1">
    <property type="nucleotide sequence ID" value="NZ_CP015455.1"/>
</dbReference>
<evidence type="ECO:0000256" key="7">
    <source>
        <dbReference type="PIRSR" id="PIRSR602481-1"/>
    </source>
</evidence>
<keyword evidence="4" id="KW-0805">Transcription regulation</keyword>
<dbReference type="GO" id="GO:0008270">
    <property type="term" value="F:zinc ion binding"/>
    <property type="evidence" value="ECO:0007669"/>
    <property type="project" value="TreeGrafter"/>
</dbReference>
<dbReference type="GO" id="GO:0000976">
    <property type="term" value="F:transcription cis-regulatory region binding"/>
    <property type="evidence" value="ECO:0007669"/>
    <property type="project" value="TreeGrafter"/>
</dbReference>
<dbReference type="GO" id="GO:1900376">
    <property type="term" value="P:regulation of secondary metabolite biosynthetic process"/>
    <property type="evidence" value="ECO:0007669"/>
    <property type="project" value="TreeGrafter"/>
</dbReference>
<evidence type="ECO:0000256" key="4">
    <source>
        <dbReference type="ARBA" id="ARBA00023015"/>
    </source>
</evidence>
<name>A0A1L3GDL7_SYNAC</name>
<dbReference type="Pfam" id="PF01475">
    <property type="entry name" value="FUR"/>
    <property type="match status" value="1"/>
</dbReference>
<keyword evidence="3 7" id="KW-0862">Zinc</keyword>
<keyword evidence="5" id="KW-0238">DNA-binding</keyword>
<dbReference type="InterPro" id="IPR036388">
    <property type="entry name" value="WH-like_DNA-bd_sf"/>
</dbReference>
<dbReference type="InterPro" id="IPR002481">
    <property type="entry name" value="FUR"/>
</dbReference>
<dbReference type="Gene3D" id="3.30.1490.190">
    <property type="match status" value="1"/>
</dbReference>
<proteinExistence type="inferred from homology"/>
<reference evidence="9 10" key="1">
    <citation type="journal article" date="2017" name="Genome Announc.">
        <title>Complete Genome Sequences of Two Acetylene-Fermenting Pelobacter acetylenicus Strains.</title>
        <authorList>
            <person name="Sutton J.M."/>
            <person name="Baesman S.M."/>
            <person name="Fierst J.L."/>
            <person name="Poret-Peterson A.T."/>
            <person name="Oremland R.S."/>
            <person name="Dunlap D.S."/>
            <person name="Akob D.M."/>
        </authorList>
    </citation>
    <scope>NUCLEOTIDE SEQUENCE [LARGE SCALE GENOMIC DNA]</scope>
    <source>
        <strain evidence="9 10">DSM 3247</strain>
    </source>
</reference>
<dbReference type="PANTHER" id="PTHR33202">
    <property type="entry name" value="ZINC UPTAKE REGULATION PROTEIN"/>
    <property type="match status" value="1"/>
</dbReference>
<keyword evidence="6" id="KW-0804">Transcription</keyword>
<dbReference type="InterPro" id="IPR043135">
    <property type="entry name" value="Fur_C"/>
</dbReference>
<feature type="binding site" evidence="7">
    <location>
        <position position="104"/>
    </location>
    <ligand>
        <name>Zn(2+)</name>
        <dbReference type="ChEBI" id="CHEBI:29105"/>
    </ligand>
</feature>
<evidence type="ECO:0000256" key="1">
    <source>
        <dbReference type="ARBA" id="ARBA00007957"/>
    </source>
</evidence>
<evidence type="ECO:0000313" key="10">
    <source>
        <dbReference type="Proteomes" id="UP000182264"/>
    </source>
</evidence>
<evidence type="ECO:0000256" key="3">
    <source>
        <dbReference type="ARBA" id="ARBA00022833"/>
    </source>
</evidence>
<dbReference type="CDD" id="cd07153">
    <property type="entry name" value="Fur_like"/>
    <property type="match status" value="1"/>
</dbReference>
<feature type="binding site" evidence="7">
    <location>
        <position position="147"/>
    </location>
    <ligand>
        <name>Zn(2+)</name>
        <dbReference type="ChEBI" id="CHEBI:29105"/>
    </ligand>
</feature>
<keyword evidence="7" id="KW-0479">Metal-binding</keyword>